<accession>A0A450ZMX5</accession>
<protein>
    <submittedName>
        <fullName evidence="3">Transposase</fullName>
    </submittedName>
</protein>
<dbReference type="EMBL" id="CAADFY010000025">
    <property type="protein sequence ID" value="VFK53587.1"/>
    <property type="molecule type" value="Genomic_DNA"/>
</dbReference>
<organism evidence="3">
    <name type="scientific">Candidatus Kentrum sp. TUN</name>
    <dbReference type="NCBI Taxonomy" id="2126343"/>
    <lineage>
        <taxon>Bacteria</taxon>
        <taxon>Pseudomonadati</taxon>
        <taxon>Pseudomonadota</taxon>
        <taxon>Gammaproteobacteria</taxon>
        <taxon>Candidatus Kentrum</taxon>
    </lineage>
</organism>
<dbReference type="EMBL" id="CAADFV010000025">
    <property type="protein sequence ID" value="VFK55126.1"/>
    <property type="molecule type" value="Genomic_DNA"/>
</dbReference>
<dbReference type="EMBL" id="CAADFX010000021">
    <property type="protein sequence ID" value="VFK54259.1"/>
    <property type="molecule type" value="Genomic_DNA"/>
</dbReference>
<evidence type="ECO:0000313" key="2">
    <source>
        <dbReference type="EMBL" id="VFK54259.1"/>
    </source>
</evidence>
<evidence type="ECO:0000313" key="3">
    <source>
        <dbReference type="EMBL" id="VFK55126.1"/>
    </source>
</evidence>
<name>A0A450ZMX5_9GAMM</name>
<reference evidence="3" key="1">
    <citation type="submission" date="2019-02" db="EMBL/GenBank/DDBJ databases">
        <authorList>
            <person name="Gruber-Vodicka R. H."/>
            <person name="Seah K. B. B."/>
        </authorList>
    </citation>
    <scope>NUCLEOTIDE SEQUENCE</scope>
    <source>
        <strain evidence="2">BECK_BY1</strain>
        <strain evidence="3">BECK_BY2</strain>
        <strain evidence="1">BECK_BY3</strain>
    </source>
</reference>
<sequence length="78" mass="8547">MTNSSKKGLIKVLGIDIAKHSFQLHGVDEGGHIVFKKKLTRRKLAAFVTNLPPCVIGMEACMRKTNFTAGVAPEPLER</sequence>
<evidence type="ECO:0000313" key="1">
    <source>
        <dbReference type="EMBL" id="VFK53587.1"/>
    </source>
</evidence>
<gene>
    <name evidence="2" type="ORF">BECKTUN1418D_GA0071000_10211</name>
    <name evidence="3" type="ORF">BECKTUN1418E_GA0071001_10252</name>
    <name evidence="1" type="ORF">BECKTUN1418F_GA0071002_10252</name>
</gene>
<dbReference type="AlphaFoldDB" id="A0A450ZMX5"/>
<proteinExistence type="predicted"/>